<dbReference type="AlphaFoldDB" id="A0A552WTW4"/>
<dbReference type="Proteomes" id="UP000318693">
    <property type="component" value="Unassembled WGS sequence"/>
</dbReference>
<comment type="caution">
    <text evidence="1">The sequence shown here is derived from an EMBL/GenBank/DDBJ whole genome shotgun (WGS) entry which is preliminary data.</text>
</comment>
<gene>
    <name evidence="1" type="ORF">FJ693_05940</name>
</gene>
<sequence length="159" mass="17499">MDEISVPMSAAQSIDGYWSSADLLRHPPWRDRAERVRRHLDTYLDTEAERYLTTGERVLVDAERQLDPAGAVARVTGPEALVAALSGFLDPAWVMPDPADARTQLQVVEGLVRWIVGCGLVEQEGMSCYLLEVEVSLAHAADIVRERSRPDVGSESAPT</sequence>
<evidence type="ECO:0000313" key="1">
    <source>
        <dbReference type="EMBL" id="TRW46278.1"/>
    </source>
</evidence>
<protein>
    <submittedName>
        <fullName evidence="1">Uncharacterized protein</fullName>
    </submittedName>
</protein>
<proteinExistence type="predicted"/>
<evidence type="ECO:0000313" key="2">
    <source>
        <dbReference type="Proteomes" id="UP000318693"/>
    </source>
</evidence>
<dbReference type="EMBL" id="VJXR01000011">
    <property type="protein sequence ID" value="TRW46278.1"/>
    <property type="molecule type" value="Genomic_DNA"/>
</dbReference>
<organism evidence="1 2">
    <name type="scientific">Georgenia yuyongxinii</name>
    <dbReference type="NCBI Taxonomy" id="2589797"/>
    <lineage>
        <taxon>Bacteria</taxon>
        <taxon>Bacillati</taxon>
        <taxon>Actinomycetota</taxon>
        <taxon>Actinomycetes</taxon>
        <taxon>Micrococcales</taxon>
        <taxon>Bogoriellaceae</taxon>
        <taxon>Georgenia</taxon>
    </lineage>
</organism>
<dbReference type="RefSeq" id="WP_143417607.1">
    <property type="nucleotide sequence ID" value="NZ_VJXR01000011.1"/>
</dbReference>
<name>A0A552WTW4_9MICO</name>
<accession>A0A552WTW4</accession>
<reference evidence="1 2" key="1">
    <citation type="submission" date="2019-07" db="EMBL/GenBank/DDBJ databases">
        <title>Georgenia wutianyii sp. nov. and Georgenia *** sp. nov. isolated from plateau pika (Ochotona curzoniae) in the Qinghai-Tibet plateau of China.</title>
        <authorList>
            <person name="Tian Z."/>
        </authorList>
    </citation>
    <scope>NUCLEOTIDE SEQUENCE [LARGE SCALE GENOMIC DNA]</scope>
    <source>
        <strain evidence="1 2">Z446</strain>
    </source>
</reference>
<keyword evidence="2" id="KW-1185">Reference proteome</keyword>